<evidence type="ECO:0000313" key="8">
    <source>
        <dbReference type="EMBL" id="OMQ24740.1"/>
    </source>
</evidence>
<accession>A0A1S8CNE2</accession>
<dbReference type="Gene3D" id="1.10.443.10">
    <property type="entry name" value="Intergrase catalytic core"/>
    <property type="match status" value="1"/>
</dbReference>
<comment type="caution">
    <text evidence="8">The sequence shown here is derived from an EMBL/GenBank/DDBJ whole genome shotgun (WGS) entry which is preliminary data.</text>
</comment>
<gene>
    <name evidence="8" type="ORF">BMI79_07930</name>
</gene>
<evidence type="ECO:0000259" key="7">
    <source>
        <dbReference type="PROSITE" id="PS51900"/>
    </source>
</evidence>
<dbReference type="InterPro" id="IPR011010">
    <property type="entry name" value="DNA_brk_join_enz"/>
</dbReference>
<evidence type="ECO:0008006" key="10">
    <source>
        <dbReference type="Google" id="ProtNLM"/>
    </source>
</evidence>
<reference evidence="8 9" key="1">
    <citation type="submission" date="2016-11" db="EMBL/GenBank/DDBJ databases">
        <title>Rahnella oryzae sp. nov., isolated from rice root.</title>
        <authorList>
            <person name="Zhang X.-X."/>
            <person name="Zhang J."/>
        </authorList>
    </citation>
    <scope>NUCLEOTIDE SEQUENCE [LARGE SCALE GENOMIC DNA]</scope>
    <source>
        <strain evidence="8 9">J11-6</strain>
    </source>
</reference>
<feature type="domain" description="Core-binding (CB)" evidence="7">
    <location>
        <begin position="105"/>
        <end position="186"/>
    </location>
</feature>
<evidence type="ECO:0000259" key="6">
    <source>
        <dbReference type="PROSITE" id="PS51898"/>
    </source>
</evidence>
<evidence type="ECO:0000256" key="2">
    <source>
        <dbReference type="ARBA" id="ARBA00022908"/>
    </source>
</evidence>
<dbReference type="InterPro" id="IPR044068">
    <property type="entry name" value="CB"/>
</dbReference>
<dbReference type="RefSeq" id="WP_076941622.1">
    <property type="nucleotide sequence ID" value="NZ_MOXD01000003.1"/>
</dbReference>
<keyword evidence="9" id="KW-1185">Reference proteome</keyword>
<evidence type="ECO:0000313" key="9">
    <source>
        <dbReference type="Proteomes" id="UP000216021"/>
    </source>
</evidence>
<feature type="domain" description="Tyr recombinase" evidence="6">
    <location>
        <begin position="211"/>
        <end position="384"/>
    </location>
</feature>
<protein>
    <recommendedName>
        <fullName evidence="10">Tyr recombinase domain-containing protein</fullName>
    </recommendedName>
</protein>
<dbReference type="OrthoDB" id="9784724at2"/>
<dbReference type="PROSITE" id="PS51898">
    <property type="entry name" value="TYR_RECOMBINASE"/>
    <property type="match status" value="1"/>
</dbReference>
<keyword evidence="2" id="KW-0229">DNA integration</keyword>
<dbReference type="PANTHER" id="PTHR30349:SF64">
    <property type="entry name" value="PROPHAGE INTEGRASE INTD-RELATED"/>
    <property type="match status" value="1"/>
</dbReference>
<dbReference type="InterPro" id="IPR013762">
    <property type="entry name" value="Integrase-like_cat_sf"/>
</dbReference>
<keyword evidence="3 5" id="KW-0238">DNA-binding</keyword>
<dbReference type="STRING" id="2034155.BMI79_07930"/>
<dbReference type="InterPro" id="IPR010998">
    <property type="entry name" value="Integrase_recombinase_N"/>
</dbReference>
<dbReference type="AlphaFoldDB" id="A0A1S8CNE2"/>
<dbReference type="InterPro" id="IPR050090">
    <property type="entry name" value="Tyrosine_recombinase_XerCD"/>
</dbReference>
<proteinExistence type="inferred from homology"/>
<dbReference type="PANTHER" id="PTHR30349">
    <property type="entry name" value="PHAGE INTEGRASE-RELATED"/>
    <property type="match status" value="1"/>
</dbReference>
<evidence type="ECO:0000256" key="4">
    <source>
        <dbReference type="ARBA" id="ARBA00023172"/>
    </source>
</evidence>
<sequence>MIMYFSCNNRGYYIWQKSHQSKLIRFDLKTRDFQTASIRSKVLLSVYLRLKRQLIDYNDIREQLLLERDRCIEHELHMYASNLYWGGPVSVQLAEARLLEKSQSRKISLVAEEWYGDMSTEWRPLTLQSNKAVLKYFIDWNGDTDIESVTKSTVARFKKELEKKYASEMSRQSVFKKVTAFFSFAVDKRDYLSKNPFTGMGYKNAKNLRTKQSVPLELHTQALALAGYKSPLWWLLQLLYYTGMRVTETTQLTKADYVVVTDRGQKINCISVNDSNNKRVKNSSSIRMIPIHKKLIELGILEEKPTSPWKVYNTVSRAVSKIYNSLNEKHTPHDYRYGMSDRLRDLPNLPDHVRFSILGHSNSTITDTVYRGKQPIILMKNAIDLT</sequence>
<dbReference type="InterPro" id="IPR002104">
    <property type="entry name" value="Integrase_catalytic"/>
</dbReference>
<dbReference type="GO" id="GO:0003677">
    <property type="term" value="F:DNA binding"/>
    <property type="evidence" value="ECO:0007669"/>
    <property type="project" value="UniProtKB-UniRule"/>
</dbReference>
<dbReference type="EMBL" id="MOXD01000003">
    <property type="protein sequence ID" value="OMQ24740.1"/>
    <property type="molecule type" value="Genomic_DNA"/>
</dbReference>
<evidence type="ECO:0000256" key="5">
    <source>
        <dbReference type="PROSITE-ProRule" id="PRU01248"/>
    </source>
</evidence>
<comment type="similarity">
    <text evidence="1">Belongs to the 'phage' integrase family.</text>
</comment>
<keyword evidence="4" id="KW-0233">DNA recombination</keyword>
<dbReference type="Gene3D" id="1.10.150.130">
    <property type="match status" value="1"/>
</dbReference>
<dbReference type="GO" id="GO:0015074">
    <property type="term" value="P:DNA integration"/>
    <property type="evidence" value="ECO:0007669"/>
    <property type="project" value="UniProtKB-KW"/>
</dbReference>
<dbReference type="SUPFAM" id="SSF56349">
    <property type="entry name" value="DNA breaking-rejoining enzymes"/>
    <property type="match status" value="1"/>
</dbReference>
<dbReference type="GO" id="GO:0006310">
    <property type="term" value="P:DNA recombination"/>
    <property type="evidence" value="ECO:0007669"/>
    <property type="project" value="UniProtKB-KW"/>
</dbReference>
<name>A0A1S8CNE2_9GAMM</name>
<evidence type="ECO:0000256" key="1">
    <source>
        <dbReference type="ARBA" id="ARBA00008857"/>
    </source>
</evidence>
<organism evidence="8 9">
    <name type="scientific">Serratia oryzae</name>
    <dbReference type="NCBI Taxonomy" id="2034155"/>
    <lineage>
        <taxon>Bacteria</taxon>
        <taxon>Pseudomonadati</taxon>
        <taxon>Pseudomonadota</taxon>
        <taxon>Gammaproteobacteria</taxon>
        <taxon>Enterobacterales</taxon>
        <taxon>Yersiniaceae</taxon>
        <taxon>Serratia</taxon>
    </lineage>
</organism>
<dbReference type="Proteomes" id="UP000216021">
    <property type="component" value="Unassembled WGS sequence"/>
</dbReference>
<dbReference type="PROSITE" id="PS51900">
    <property type="entry name" value="CB"/>
    <property type="match status" value="1"/>
</dbReference>
<evidence type="ECO:0000256" key="3">
    <source>
        <dbReference type="ARBA" id="ARBA00023125"/>
    </source>
</evidence>